<dbReference type="Gene3D" id="3.30.70.100">
    <property type="match status" value="2"/>
</dbReference>
<dbReference type="CDD" id="cd00371">
    <property type="entry name" value="HMA"/>
    <property type="match status" value="2"/>
</dbReference>
<evidence type="ECO:0000259" key="3">
    <source>
        <dbReference type="PROSITE" id="PS50846"/>
    </source>
</evidence>
<dbReference type="InterPro" id="IPR006121">
    <property type="entry name" value="HMA_dom"/>
</dbReference>
<evidence type="ECO:0000313" key="5">
    <source>
        <dbReference type="Proteomes" id="UP001161247"/>
    </source>
</evidence>
<dbReference type="AlphaFoldDB" id="A0AAV1DB00"/>
<protein>
    <submittedName>
        <fullName evidence="4">OLC1v1003798C1</fullName>
    </submittedName>
</protein>
<evidence type="ECO:0000256" key="1">
    <source>
        <dbReference type="ARBA" id="ARBA00004170"/>
    </source>
</evidence>
<evidence type="ECO:0000313" key="4">
    <source>
        <dbReference type="EMBL" id="CAI9104990.1"/>
    </source>
</evidence>
<dbReference type="PANTHER" id="PTHR46413">
    <property type="entry name" value="HEAVY METAL-ASSOCIATED ISOPRENYLATED PLANT PROTEIN 6"/>
    <property type="match status" value="1"/>
</dbReference>
<dbReference type="GO" id="GO:0016020">
    <property type="term" value="C:membrane"/>
    <property type="evidence" value="ECO:0007669"/>
    <property type="project" value="UniProtKB-SubCell"/>
</dbReference>
<evidence type="ECO:0000256" key="2">
    <source>
        <dbReference type="SAM" id="MobiDB-lite"/>
    </source>
</evidence>
<feature type="compositionally biased region" description="Gly residues" evidence="2">
    <location>
        <begin position="58"/>
        <end position="67"/>
    </location>
</feature>
<feature type="region of interest" description="Disordered" evidence="2">
    <location>
        <begin position="131"/>
        <end position="197"/>
    </location>
</feature>
<dbReference type="Proteomes" id="UP001161247">
    <property type="component" value="Chromosome 5"/>
</dbReference>
<dbReference type="GO" id="GO:0046872">
    <property type="term" value="F:metal ion binding"/>
    <property type="evidence" value="ECO:0007669"/>
    <property type="project" value="InterPro"/>
</dbReference>
<dbReference type="EMBL" id="OX459122">
    <property type="protein sequence ID" value="CAI9104990.1"/>
    <property type="molecule type" value="Genomic_DNA"/>
</dbReference>
<dbReference type="InterPro" id="IPR044594">
    <property type="entry name" value="HIPP01/3/5/6"/>
</dbReference>
<sequence>MLRVKFIPVYGFGCLQKKNKKVNHDGGGGGSEKKNNNDVHPNEEPNQKREEEQKKDNNGGGGGGGSGGGAVLLKTELHCEGCANKVYKFLRGFSGVENVTFDEGASGKIKVFGKVDPVEIREKLEQKTHKKVELLSPVPKKDNNKEIAKAKDGGDGKNSDGKGDKKKDDSNDKDHKNNKKGGKDEKTPKQPPVSTAVMKVPLHCEGCILKIHKIISKTKGYEEVKIEKEKDLITVRGAMDMKALAENLKKHLKRNVEIVPPKKDEKKEKGNGGGEGGGGENGGDKVEGNKMQVQQVGQQQQQFGGYGMAALQQQQPAYGYPSPSPYMYGGGGGPAYLVGDPYAHFPYHAPQMFSDENPNACSIM</sequence>
<accession>A0AAV1DB00</accession>
<feature type="compositionally biased region" description="Gly residues" evidence="2">
    <location>
        <begin position="271"/>
        <end position="281"/>
    </location>
</feature>
<feature type="compositionally biased region" description="Basic and acidic residues" evidence="2">
    <location>
        <begin position="261"/>
        <end position="270"/>
    </location>
</feature>
<feature type="region of interest" description="Disordered" evidence="2">
    <location>
        <begin position="18"/>
        <end position="67"/>
    </location>
</feature>
<reference evidence="4" key="1">
    <citation type="submission" date="2023-03" db="EMBL/GenBank/DDBJ databases">
        <authorList>
            <person name="Julca I."/>
        </authorList>
    </citation>
    <scope>NUCLEOTIDE SEQUENCE</scope>
</reference>
<feature type="compositionally biased region" description="Basic and acidic residues" evidence="2">
    <location>
        <begin position="131"/>
        <end position="188"/>
    </location>
</feature>
<organism evidence="4 5">
    <name type="scientific">Oldenlandia corymbosa var. corymbosa</name>
    <dbReference type="NCBI Taxonomy" id="529605"/>
    <lineage>
        <taxon>Eukaryota</taxon>
        <taxon>Viridiplantae</taxon>
        <taxon>Streptophyta</taxon>
        <taxon>Embryophyta</taxon>
        <taxon>Tracheophyta</taxon>
        <taxon>Spermatophyta</taxon>
        <taxon>Magnoliopsida</taxon>
        <taxon>eudicotyledons</taxon>
        <taxon>Gunneridae</taxon>
        <taxon>Pentapetalae</taxon>
        <taxon>asterids</taxon>
        <taxon>lamiids</taxon>
        <taxon>Gentianales</taxon>
        <taxon>Rubiaceae</taxon>
        <taxon>Rubioideae</taxon>
        <taxon>Spermacoceae</taxon>
        <taxon>Hedyotis-Oldenlandia complex</taxon>
        <taxon>Oldenlandia</taxon>
    </lineage>
</organism>
<dbReference type="InterPro" id="IPR036163">
    <property type="entry name" value="HMA_dom_sf"/>
</dbReference>
<comment type="subcellular location">
    <subcellularLocation>
        <location evidence="1">Membrane</location>
        <topology evidence="1">Peripheral membrane protein</topology>
    </subcellularLocation>
</comment>
<dbReference type="SUPFAM" id="SSF55008">
    <property type="entry name" value="HMA, heavy metal-associated domain"/>
    <property type="match status" value="2"/>
</dbReference>
<dbReference type="PANTHER" id="PTHR46413:SF34">
    <property type="entry name" value="HEAVY METAL-ASSOCIATED ISOPRENYLATED PLANT PROTEIN 3-LIKE"/>
    <property type="match status" value="1"/>
</dbReference>
<dbReference type="Pfam" id="PF00403">
    <property type="entry name" value="HMA"/>
    <property type="match status" value="2"/>
</dbReference>
<name>A0AAV1DB00_OLDCO</name>
<dbReference type="GO" id="GO:0009626">
    <property type="term" value="P:plant-type hypersensitive response"/>
    <property type="evidence" value="ECO:0007669"/>
    <property type="project" value="UniProtKB-KW"/>
</dbReference>
<keyword evidence="5" id="KW-1185">Reference proteome</keyword>
<gene>
    <name evidence="4" type="ORF">OLC1_LOCUS13788</name>
</gene>
<dbReference type="PROSITE" id="PS50846">
    <property type="entry name" value="HMA_2"/>
    <property type="match status" value="2"/>
</dbReference>
<feature type="compositionally biased region" description="Basic and acidic residues" evidence="2">
    <location>
        <begin position="31"/>
        <end position="57"/>
    </location>
</feature>
<feature type="region of interest" description="Disordered" evidence="2">
    <location>
        <begin position="261"/>
        <end position="287"/>
    </location>
</feature>
<proteinExistence type="predicted"/>
<feature type="domain" description="HMA" evidence="3">
    <location>
        <begin position="68"/>
        <end position="132"/>
    </location>
</feature>
<feature type="domain" description="HMA" evidence="3">
    <location>
        <begin position="193"/>
        <end position="256"/>
    </location>
</feature>